<feature type="region of interest" description="Disordered" evidence="1">
    <location>
        <begin position="122"/>
        <end position="201"/>
    </location>
</feature>
<feature type="transmembrane region" description="Helical" evidence="2">
    <location>
        <begin position="29"/>
        <end position="51"/>
    </location>
</feature>
<reference evidence="3 4" key="1">
    <citation type="submission" date="2020-10" db="EMBL/GenBank/DDBJ databases">
        <title>Sequencing the genomes of 1000 actinobacteria strains.</title>
        <authorList>
            <person name="Klenk H.-P."/>
        </authorList>
    </citation>
    <scope>NUCLEOTIDE SEQUENCE [LARGE SCALE GENOMIC DNA]</scope>
    <source>
        <strain evidence="3 4">DSM 45157</strain>
    </source>
</reference>
<keyword evidence="4" id="KW-1185">Reference proteome</keyword>
<accession>A0ABR9HF70</accession>
<feature type="region of interest" description="Disordered" evidence="1">
    <location>
        <begin position="236"/>
        <end position="351"/>
    </location>
</feature>
<feature type="region of interest" description="Disordered" evidence="1">
    <location>
        <begin position="90"/>
        <end position="109"/>
    </location>
</feature>
<evidence type="ECO:0000313" key="3">
    <source>
        <dbReference type="EMBL" id="MBE1457666.1"/>
    </source>
</evidence>
<evidence type="ECO:0000256" key="2">
    <source>
        <dbReference type="SAM" id="Phobius"/>
    </source>
</evidence>
<feature type="compositionally biased region" description="Acidic residues" evidence="1">
    <location>
        <begin position="302"/>
        <end position="327"/>
    </location>
</feature>
<dbReference type="EMBL" id="JADBDY010000001">
    <property type="protein sequence ID" value="MBE1457666.1"/>
    <property type="molecule type" value="Genomic_DNA"/>
</dbReference>
<feature type="compositionally biased region" description="Low complexity" evidence="1">
    <location>
        <begin position="158"/>
        <end position="170"/>
    </location>
</feature>
<feature type="transmembrane region" description="Helical" evidence="2">
    <location>
        <begin position="57"/>
        <end position="78"/>
    </location>
</feature>
<feature type="compositionally biased region" description="Polar residues" evidence="1">
    <location>
        <begin position="236"/>
        <end position="255"/>
    </location>
</feature>
<feature type="compositionally biased region" description="Low complexity" evidence="1">
    <location>
        <begin position="329"/>
        <end position="342"/>
    </location>
</feature>
<organism evidence="3 4">
    <name type="scientific">Nocardiopsis terrae</name>
    <dbReference type="NCBI Taxonomy" id="372655"/>
    <lineage>
        <taxon>Bacteria</taxon>
        <taxon>Bacillati</taxon>
        <taxon>Actinomycetota</taxon>
        <taxon>Actinomycetes</taxon>
        <taxon>Streptosporangiales</taxon>
        <taxon>Nocardiopsidaceae</taxon>
        <taxon>Nocardiopsis</taxon>
    </lineage>
</organism>
<gene>
    <name evidence="3" type="ORF">H4W79_001880</name>
</gene>
<protein>
    <submittedName>
        <fullName evidence="3">Uncharacterized protein</fullName>
    </submittedName>
</protein>
<sequence>MPRSEHGDGPEAGEEGPEESAGRRKRIDLSVAQVAGAGVATLTAATAASYLNVYGTVIGTAVMAVLSTSAAPVIQHWITRSSEQAKELAEKKAARNTGARSPVRPGAVDPEFDANAIPAADAGLHGPLGDPDAARTTAMPAPGRDLPGQTVAHGFGNPEAPAVVGGPAAPDATELMPAAHDRYTGDPDGPGEGPGGKRPKRGWRTAAVSAAAVFVLVMLVILAFELFTGRSLTAWTQGQDEPTSPSLLGGSSVTAQVEEETPEGTGDERPSTEDGAGTGEPETGAPTEPEPTPSPSEAGPDTPEDTTDPVEPPVDEGTPEEPGDPEVPDPGAGEAPEGGAQPEPAPEAPVE</sequence>
<feature type="region of interest" description="Disordered" evidence="1">
    <location>
        <begin position="1"/>
        <end position="24"/>
    </location>
</feature>
<keyword evidence="2" id="KW-0472">Membrane</keyword>
<comment type="caution">
    <text evidence="3">The sequence shown here is derived from an EMBL/GenBank/DDBJ whole genome shotgun (WGS) entry which is preliminary data.</text>
</comment>
<dbReference type="RefSeq" id="WP_191271206.1">
    <property type="nucleotide sequence ID" value="NZ_BMXJ01000004.1"/>
</dbReference>
<dbReference type="Proteomes" id="UP000598217">
    <property type="component" value="Unassembled WGS sequence"/>
</dbReference>
<name>A0ABR9HF70_9ACTN</name>
<keyword evidence="2" id="KW-1133">Transmembrane helix</keyword>
<proteinExistence type="predicted"/>
<keyword evidence="2" id="KW-0812">Transmembrane</keyword>
<evidence type="ECO:0000256" key="1">
    <source>
        <dbReference type="SAM" id="MobiDB-lite"/>
    </source>
</evidence>
<evidence type="ECO:0000313" key="4">
    <source>
        <dbReference type="Proteomes" id="UP000598217"/>
    </source>
</evidence>
<feature type="transmembrane region" description="Helical" evidence="2">
    <location>
        <begin position="206"/>
        <end position="227"/>
    </location>
</feature>